<evidence type="ECO:0008006" key="4">
    <source>
        <dbReference type="Google" id="ProtNLM"/>
    </source>
</evidence>
<accession>A0AAW0MSN1</accession>
<sequence length="205" mass="22934">MSKAIPSGGETIAPTAILAEKRMAQELEMAKIKMQAQAEKIQDLSKERDFLKEQLAASLQRQPQRSPSPMKQNNLEAHDYNEVKRGSSFISDSEQSSKDDDFSISDSDSSEKEHRKPQIPRHVVARYNKILRVFKKEGTMTAAFKRCGVDRNTVVVTAPIAELSIAAPAKFKEIEQSAPKKLLEFAAQCADMIAANPKLRLRYSL</sequence>
<dbReference type="Pfam" id="PF15794">
    <property type="entry name" value="CCDC106"/>
    <property type="match status" value="1"/>
</dbReference>
<reference evidence="3" key="1">
    <citation type="submission" date="2024-04" db="EMBL/GenBank/DDBJ databases">
        <title>Salinicola lusitanus LLJ914,a marine bacterium isolated from the Okinawa Trough.</title>
        <authorList>
            <person name="Li J."/>
        </authorList>
    </citation>
    <scope>NUCLEOTIDE SEQUENCE [LARGE SCALE GENOMIC DNA]</scope>
</reference>
<dbReference type="AlphaFoldDB" id="A0AAW0MSN1"/>
<feature type="compositionally biased region" description="Basic and acidic residues" evidence="1">
    <location>
        <begin position="76"/>
        <end position="85"/>
    </location>
</feature>
<dbReference type="PANTHER" id="PTHR16477:SF5">
    <property type="entry name" value="COILED-COIL DOMAIN-CONTAINING PROTEIN 106-RELATED"/>
    <property type="match status" value="1"/>
</dbReference>
<dbReference type="PANTHER" id="PTHR16477">
    <property type="entry name" value="COILED-COIL DOMAIN-CONTAINING PROTEIN 106"/>
    <property type="match status" value="1"/>
</dbReference>
<protein>
    <recommendedName>
        <fullName evidence="4">Coiled-coil domain-containing protein 106</fullName>
    </recommendedName>
</protein>
<feature type="region of interest" description="Disordered" evidence="1">
    <location>
        <begin position="52"/>
        <end position="121"/>
    </location>
</feature>
<dbReference type="GO" id="GO:0005654">
    <property type="term" value="C:nucleoplasm"/>
    <property type="evidence" value="ECO:0007669"/>
    <property type="project" value="TreeGrafter"/>
</dbReference>
<name>A0AAW0MSN1_9GOBI</name>
<keyword evidence="3" id="KW-1185">Reference proteome</keyword>
<evidence type="ECO:0000313" key="3">
    <source>
        <dbReference type="Proteomes" id="UP001460270"/>
    </source>
</evidence>
<dbReference type="EMBL" id="JBBPFD010000197">
    <property type="protein sequence ID" value="KAK7879807.1"/>
    <property type="molecule type" value="Genomic_DNA"/>
</dbReference>
<dbReference type="Proteomes" id="UP001460270">
    <property type="component" value="Unassembled WGS sequence"/>
</dbReference>
<proteinExistence type="predicted"/>
<evidence type="ECO:0000313" key="2">
    <source>
        <dbReference type="EMBL" id="KAK7879807.1"/>
    </source>
</evidence>
<gene>
    <name evidence="2" type="ORF">WMY93_033527</name>
</gene>
<feature type="compositionally biased region" description="Polar residues" evidence="1">
    <location>
        <begin position="57"/>
        <end position="75"/>
    </location>
</feature>
<comment type="caution">
    <text evidence="2">The sequence shown here is derived from an EMBL/GenBank/DDBJ whole genome shotgun (WGS) entry which is preliminary data.</text>
</comment>
<dbReference type="InterPro" id="IPR031591">
    <property type="entry name" value="CCDC106"/>
</dbReference>
<evidence type="ECO:0000256" key="1">
    <source>
        <dbReference type="SAM" id="MobiDB-lite"/>
    </source>
</evidence>
<organism evidence="2 3">
    <name type="scientific">Mugilogobius chulae</name>
    <name type="common">yellowstripe goby</name>
    <dbReference type="NCBI Taxonomy" id="88201"/>
    <lineage>
        <taxon>Eukaryota</taxon>
        <taxon>Metazoa</taxon>
        <taxon>Chordata</taxon>
        <taxon>Craniata</taxon>
        <taxon>Vertebrata</taxon>
        <taxon>Euteleostomi</taxon>
        <taxon>Actinopterygii</taxon>
        <taxon>Neopterygii</taxon>
        <taxon>Teleostei</taxon>
        <taxon>Neoteleostei</taxon>
        <taxon>Acanthomorphata</taxon>
        <taxon>Gobiaria</taxon>
        <taxon>Gobiiformes</taxon>
        <taxon>Gobioidei</taxon>
        <taxon>Gobiidae</taxon>
        <taxon>Gobionellinae</taxon>
        <taxon>Mugilogobius</taxon>
    </lineage>
</organism>